<organism evidence="1 2">
    <name type="scientific">Cellulosimicrobium funkei</name>
    <dbReference type="NCBI Taxonomy" id="264251"/>
    <lineage>
        <taxon>Bacteria</taxon>
        <taxon>Bacillati</taxon>
        <taxon>Actinomycetota</taxon>
        <taxon>Actinomycetes</taxon>
        <taxon>Micrococcales</taxon>
        <taxon>Promicromonosporaceae</taxon>
        <taxon>Cellulosimicrobium</taxon>
    </lineage>
</organism>
<dbReference type="EMBL" id="SOZH01000012">
    <property type="protein sequence ID" value="TFF04366.1"/>
    <property type="molecule type" value="Genomic_DNA"/>
</dbReference>
<proteinExistence type="predicted"/>
<evidence type="ECO:0000313" key="1">
    <source>
        <dbReference type="EMBL" id="TFF04366.1"/>
    </source>
</evidence>
<evidence type="ECO:0000313" key="2">
    <source>
        <dbReference type="Proteomes" id="UP000298003"/>
    </source>
</evidence>
<dbReference type="RefSeq" id="WP_134724204.1">
    <property type="nucleotide sequence ID" value="NZ_SOZH01000012.1"/>
</dbReference>
<keyword evidence="2" id="KW-1185">Reference proteome</keyword>
<name>A0A4Y8QX97_9MICO</name>
<protein>
    <submittedName>
        <fullName evidence="1">Uncharacterized protein</fullName>
    </submittedName>
</protein>
<accession>A0A4Y8QX97</accession>
<comment type="caution">
    <text evidence="1">The sequence shown here is derived from an EMBL/GenBank/DDBJ whole genome shotgun (WGS) entry which is preliminary data.</text>
</comment>
<dbReference type="Proteomes" id="UP000298003">
    <property type="component" value="Unassembled WGS sequence"/>
</dbReference>
<dbReference type="AlphaFoldDB" id="A0A4Y8QX97"/>
<dbReference type="GeneID" id="95686406"/>
<gene>
    <name evidence="1" type="ORF">E1O70_18140</name>
</gene>
<sequence length="66" mass="7162">MTTTPFHDPHAEPVQPIRIELNGATLDPFAEHTTLDAENGRDVVGRLGTTRSGVARTIATRGLEPR</sequence>
<reference evidence="1 2" key="1">
    <citation type="submission" date="2019-03" db="EMBL/GenBank/DDBJ databases">
        <title>Cellulosimicrobium funkei JCM14302 Assembly.</title>
        <authorList>
            <person name="Dou T."/>
        </authorList>
    </citation>
    <scope>NUCLEOTIDE SEQUENCE [LARGE SCALE GENOMIC DNA]</scope>
    <source>
        <strain evidence="1 2">JCM 14302</strain>
    </source>
</reference>